<dbReference type="Pfam" id="PF00583">
    <property type="entry name" value="Acetyltransf_1"/>
    <property type="match status" value="1"/>
</dbReference>
<proteinExistence type="predicted"/>
<evidence type="ECO:0000313" key="3">
    <source>
        <dbReference type="Proteomes" id="UP000436016"/>
    </source>
</evidence>
<keyword evidence="2" id="KW-0808">Transferase</keyword>
<keyword evidence="3" id="KW-1185">Reference proteome</keyword>
<evidence type="ECO:0000259" key="1">
    <source>
        <dbReference type="PROSITE" id="PS51186"/>
    </source>
</evidence>
<dbReference type="Proteomes" id="UP000436016">
    <property type="component" value="Unassembled WGS sequence"/>
</dbReference>
<accession>A0A6B0TLW9</accession>
<dbReference type="PROSITE" id="PS51186">
    <property type="entry name" value="GNAT"/>
    <property type="match status" value="1"/>
</dbReference>
<dbReference type="InterPro" id="IPR000182">
    <property type="entry name" value="GNAT_dom"/>
</dbReference>
<dbReference type="EMBL" id="WUWG01000001">
    <property type="protein sequence ID" value="MXU64896.1"/>
    <property type="molecule type" value="Genomic_DNA"/>
</dbReference>
<feature type="domain" description="N-acetyltransferase" evidence="1">
    <location>
        <begin position="39"/>
        <end position="183"/>
    </location>
</feature>
<dbReference type="InterPro" id="IPR016181">
    <property type="entry name" value="Acyl_CoA_acyltransferase"/>
</dbReference>
<evidence type="ECO:0000313" key="2">
    <source>
        <dbReference type="EMBL" id="MXU64896.1"/>
    </source>
</evidence>
<dbReference type="AlphaFoldDB" id="A0A6B0TLW9"/>
<organism evidence="2 3">
    <name type="scientific">Oceanomicrobium pacificus</name>
    <dbReference type="NCBI Taxonomy" id="2692916"/>
    <lineage>
        <taxon>Bacteria</taxon>
        <taxon>Pseudomonadati</taxon>
        <taxon>Pseudomonadota</taxon>
        <taxon>Alphaproteobacteria</taxon>
        <taxon>Rhodobacterales</taxon>
        <taxon>Paracoccaceae</taxon>
        <taxon>Oceanomicrobium</taxon>
    </lineage>
</organism>
<dbReference type="GO" id="GO:0016747">
    <property type="term" value="F:acyltransferase activity, transferring groups other than amino-acyl groups"/>
    <property type="evidence" value="ECO:0007669"/>
    <property type="project" value="InterPro"/>
</dbReference>
<comment type="caution">
    <text evidence="2">The sequence shown here is derived from an EMBL/GenBank/DDBJ whole genome shotgun (WGS) entry which is preliminary data.</text>
</comment>
<name>A0A6B0TLW9_9RHOB</name>
<protein>
    <submittedName>
        <fullName evidence="2">GNAT family N-acetyltransferase</fullName>
    </submittedName>
</protein>
<dbReference type="Gene3D" id="3.40.630.30">
    <property type="match status" value="1"/>
</dbReference>
<sequence>MTELKAGARIDYTVTYLEMTDRPSVARPHAPLNQNLLLIAAENPPPWYFLSLYDAVGGELEWTDWHQRPAEELAAFVSDPDVTLFTLMRTGWPAGFFMLDTREAGVCDLAYFGLVPEAVGLRLGSYLLQTAVHTGWDQPGVQRMTVNTCTLDHPRALPLYQKMGFSPVRQERQSRILTRDRITPVAPHETLDQ</sequence>
<reference evidence="2 3" key="1">
    <citation type="submission" date="2019-12" db="EMBL/GenBank/DDBJ databases">
        <title>Strain KN286 was isolated from seawater, which was collected from Caroline Seamount in the tropical western Pacific.</title>
        <authorList>
            <person name="Wang Q."/>
        </authorList>
    </citation>
    <scope>NUCLEOTIDE SEQUENCE [LARGE SCALE GENOMIC DNA]</scope>
    <source>
        <strain evidence="2 3">KN286</strain>
    </source>
</reference>
<dbReference type="SUPFAM" id="SSF55729">
    <property type="entry name" value="Acyl-CoA N-acyltransferases (Nat)"/>
    <property type="match status" value="1"/>
</dbReference>
<gene>
    <name evidence="2" type="ORF">GSH16_05525</name>
</gene>
<dbReference type="RefSeq" id="WP_160852686.1">
    <property type="nucleotide sequence ID" value="NZ_WUWG01000001.1"/>
</dbReference>